<sequence length="127" mass="13999">MTQRWTPSNLRLLYLEDEAIIALETVDTLFDLGFEQVEQVYTLEAAAEAVARAKPDIALLDVNLSHGRTSFELSEKLLADGVPVVMATGYSRSNLPVHPDVAVIEKPITPTQLDEALRQAWASRHAG</sequence>
<name>A0ABW4S8V0_9RHOB</name>
<evidence type="ECO:0000313" key="3">
    <source>
        <dbReference type="EMBL" id="MFD1913012.1"/>
    </source>
</evidence>
<dbReference type="RefSeq" id="WP_390262140.1">
    <property type="nucleotide sequence ID" value="NZ_JBHUGH010000009.1"/>
</dbReference>
<dbReference type="EMBL" id="JBHUGH010000009">
    <property type="protein sequence ID" value="MFD1913012.1"/>
    <property type="molecule type" value="Genomic_DNA"/>
</dbReference>
<evidence type="ECO:0000259" key="2">
    <source>
        <dbReference type="PROSITE" id="PS50110"/>
    </source>
</evidence>
<dbReference type="Pfam" id="PF00072">
    <property type="entry name" value="Response_reg"/>
    <property type="match status" value="1"/>
</dbReference>
<evidence type="ECO:0000256" key="1">
    <source>
        <dbReference type="PROSITE-ProRule" id="PRU00169"/>
    </source>
</evidence>
<gene>
    <name evidence="3" type="ORF">ACFSGJ_12395</name>
</gene>
<evidence type="ECO:0000313" key="4">
    <source>
        <dbReference type="Proteomes" id="UP001597353"/>
    </source>
</evidence>
<reference evidence="4" key="1">
    <citation type="journal article" date="2019" name="Int. J. Syst. Evol. Microbiol.">
        <title>The Global Catalogue of Microorganisms (GCM) 10K type strain sequencing project: providing services to taxonomists for standard genome sequencing and annotation.</title>
        <authorList>
            <consortium name="The Broad Institute Genomics Platform"/>
            <consortium name="The Broad Institute Genome Sequencing Center for Infectious Disease"/>
            <person name="Wu L."/>
            <person name="Ma J."/>
        </authorList>
    </citation>
    <scope>NUCLEOTIDE SEQUENCE [LARGE SCALE GENOMIC DNA]</scope>
    <source>
        <strain evidence="4">CGMCC 4.7242</strain>
    </source>
</reference>
<feature type="domain" description="Response regulatory" evidence="2">
    <location>
        <begin position="11"/>
        <end position="121"/>
    </location>
</feature>
<dbReference type="Gene3D" id="3.40.50.2300">
    <property type="match status" value="1"/>
</dbReference>
<proteinExistence type="predicted"/>
<dbReference type="SMART" id="SM00448">
    <property type="entry name" value="REC"/>
    <property type="match status" value="1"/>
</dbReference>
<feature type="modified residue" description="4-aspartylphosphate" evidence="1">
    <location>
        <position position="61"/>
    </location>
</feature>
<protein>
    <submittedName>
        <fullName evidence="3">Response regulator</fullName>
    </submittedName>
</protein>
<keyword evidence="4" id="KW-1185">Reference proteome</keyword>
<accession>A0ABW4S8V0</accession>
<dbReference type="SUPFAM" id="SSF52172">
    <property type="entry name" value="CheY-like"/>
    <property type="match status" value="1"/>
</dbReference>
<dbReference type="PROSITE" id="PS50110">
    <property type="entry name" value="RESPONSE_REGULATORY"/>
    <property type="match status" value="1"/>
</dbReference>
<dbReference type="InterPro" id="IPR011006">
    <property type="entry name" value="CheY-like_superfamily"/>
</dbReference>
<comment type="caution">
    <text evidence="3">The sequence shown here is derived from an EMBL/GenBank/DDBJ whole genome shotgun (WGS) entry which is preliminary data.</text>
</comment>
<organism evidence="3 4">
    <name type="scientific">Halodurantibacterium flavum</name>
    <dbReference type="NCBI Taxonomy" id="1382802"/>
    <lineage>
        <taxon>Bacteria</taxon>
        <taxon>Pseudomonadati</taxon>
        <taxon>Pseudomonadota</taxon>
        <taxon>Alphaproteobacteria</taxon>
        <taxon>Rhodobacterales</taxon>
        <taxon>Paracoccaceae</taxon>
        <taxon>Halodurantibacterium</taxon>
    </lineage>
</organism>
<dbReference type="InterPro" id="IPR001789">
    <property type="entry name" value="Sig_transdc_resp-reg_receiver"/>
</dbReference>
<keyword evidence="1" id="KW-0597">Phosphoprotein</keyword>
<dbReference type="Proteomes" id="UP001597353">
    <property type="component" value="Unassembled WGS sequence"/>
</dbReference>